<evidence type="ECO:0000313" key="13">
    <source>
        <dbReference type="Proteomes" id="UP000007635"/>
    </source>
</evidence>
<keyword evidence="4 9" id="KW-0812">Transmembrane</keyword>
<dbReference type="PROSITE" id="PS50920">
    <property type="entry name" value="SOLCAR"/>
    <property type="match status" value="2"/>
</dbReference>
<dbReference type="PANTHER" id="PTHR45624:SF46">
    <property type="entry name" value="SOLUTE CARRIER FAMILY 25 MEMBER 15B"/>
    <property type="match status" value="1"/>
</dbReference>
<dbReference type="GO" id="GO:0031966">
    <property type="term" value="C:mitochondrial membrane"/>
    <property type="evidence" value="ECO:0007669"/>
    <property type="project" value="UniProtKB-SubCell"/>
</dbReference>
<evidence type="ECO:0000256" key="4">
    <source>
        <dbReference type="ARBA" id="ARBA00022692"/>
    </source>
</evidence>
<dbReference type="GeneTree" id="ENSGT00730000110966"/>
<evidence type="ECO:0000256" key="3">
    <source>
        <dbReference type="ARBA" id="ARBA00022448"/>
    </source>
</evidence>
<keyword evidence="8 9" id="KW-0472">Membrane</keyword>
<dbReference type="InterPro" id="IPR018108">
    <property type="entry name" value="MCP_transmembrane"/>
</dbReference>
<keyword evidence="3 10" id="KW-0813">Transport</keyword>
<reference evidence="12 13" key="1">
    <citation type="journal article" date="2021" name="G3 (Bethesda)">
        <title>Improved contiguity of the threespine stickleback genome using long-read sequencing.</title>
        <authorList>
            <person name="Nath S."/>
            <person name="Shaw D.E."/>
            <person name="White M.A."/>
        </authorList>
    </citation>
    <scope>NUCLEOTIDE SEQUENCE [LARGE SCALE GENOMIC DNA]</scope>
    <source>
        <strain evidence="12 13">Lake Benthic</strain>
    </source>
</reference>
<evidence type="ECO:0000256" key="6">
    <source>
        <dbReference type="ARBA" id="ARBA00022989"/>
    </source>
</evidence>
<dbReference type="AlphaFoldDB" id="A0AAQ4QTI2"/>
<evidence type="ECO:0000256" key="11">
    <source>
        <dbReference type="SAM" id="Phobius"/>
    </source>
</evidence>
<evidence type="ECO:0000256" key="2">
    <source>
        <dbReference type="ARBA" id="ARBA00006375"/>
    </source>
</evidence>
<accession>A0AAQ4QTI2</accession>
<keyword evidence="13" id="KW-1185">Reference proteome</keyword>
<evidence type="ECO:0000256" key="1">
    <source>
        <dbReference type="ARBA" id="ARBA00004225"/>
    </source>
</evidence>
<keyword evidence="6 11" id="KW-1133">Transmembrane helix</keyword>
<dbReference type="PANTHER" id="PTHR45624">
    <property type="entry name" value="MITOCHONDRIAL BASIC AMINO ACIDS TRANSPORTER-RELATED"/>
    <property type="match status" value="1"/>
</dbReference>
<feature type="repeat" description="Solcar" evidence="9">
    <location>
        <begin position="7"/>
        <end position="91"/>
    </location>
</feature>
<dbReference type="Pfam" id="PF00153">
    <property type="entry name" value="Mito_carr"/>
    <property type="match status" value="3"/>
</dbReference>
<protein>
    <submittedName>
        <fullName evidence="12">Solute carrier family 25 member 15b</fullName>
    </submittedName>
</protein>
<dbReference type="FunFam" id="1.50.40.10:FF:000059">
    <property type="entry name" value="Mitochondrial ornithine transporter 2"/>
    <property type="match status" value="1"/>
</dbReference>
<evidence type="ECO:0000256" key="9">
    <source>
        <dbReference type="PROSITE-ProRule" id="PRU00282"/>
    </source>
</evidence>
<dbReference type="GO" id="GO:0000064">
    <property type="term" value="F:L-ornithine transmembrane transporter activity"/>
    <property type="evidence" value="ECO:0007669"/>
    <property type="project" value="TreeGrafter"/>
</dbReference>
<dbReference type="Gene3D" id="1.50.40.10">
    <property type="entry name" value="Mitochondrial carrier domain"/>
    <property type="match status" value="2"/>
</dbReference>
<reference evidence="12" key="3">
    <citation type="submission" date="2025-09" db="UniProtKB">
        <authorList>
            <consortium name="Ensembl"/>
        </authorList>
    </citation>
    <scope>IDENTIFICATION</scope>
</reference>
<evidence type="ECO:0000256" key="7">
    <source>
        <dbReference type="ARBA" id="ARBA00023128"/>
    </source>
</evidence>
<dbReference type="GO" id="GO:1990575">
    <property type="term" value="P:mitochondrial L-ornithine transmembrane transport"/>
    <property type="evidence" value="ECO:0007669"/>
    <property type="project" value="TreeGrafter"/>
</dbReference>
<evidence type="ECO:0000256" key="10">
    <source>
        <dbReference type="RuleBase" id="RU000488"/>
    </source>
</evidence>
<comment type="subcellular location">
    <subcellularLocation>
        <location evidence="1">Mitochondrion membrane</location>
        <topology evidence="1">Multi-pass membrane protein</topology>
    </subcellularLocation>
</comment>
<dbReference type="InterPro" id="IPR050567">
    <property type="entry name" value="Mitochondrial_Carrier"/>
</dbReference>
<sequence>MAPHPVVQAAIDLSAGAVGGAACVFSGQPLDTAKVKMQTFPNLYRGFVHCISSTYKQVGLRGLYQGTTPALMANIAENSVLFMSYGFCQQVIRFTAGLHAEAVLSDVQKACAGSVASIFSSLVLCPTELVKCRLQAMYEMESSGKIAKSQNTVWSVVKSIMRNEGPQGFFQGLTTTIAREVPGYFCFFGAYELCRTTFADHMKCDKEDLGVAPIMFSGGFGGACLWLVVYPFDCVKSRIQVMSMTGKQAGFFKTFTTIARAEGAAQAAKEPVDHLNGAEDQLQTARGQQSSKQSNVELHHVFRLRALPPPGLIGQVTGVTVQRRRRRRK</sequence>
<name>A0AAQ4QTI2_GASAC</name>
<reference evidence="12" key="2">
    <citation type="submission" date="2025-08" db="UniProtKB">
        <authorList>
            <consortium name="Ensembl"/>
        </authorList>
    </citation>
    <scope>IDENTIFICATION</scope>
</reference>
<feature type="transmembrane region" description="Helical" evidence="11">
    <location>
        <begin position="211"/>
        <end position="232"/>
    </location>
</feature>
<dbReference type="InterPro" id="IPR023395">
    <property type="entry name" value="MCP_dom_sf"/>
</dbReference>
<organism evidence="12 13">
    <name type="scientific">Gasterosteus aculeatus aculeatus</name>
    <name type="common">three-spined stickleback</name>
    <dbReference type="NCBI Taxonomy" id="481459"/>
    <lineage>
        <taxon>Eukaryota</taxon>
        <taxon>Metazoa</taxon>
        <taxon>Chordata</taxon>
        <taxon>Craniata</taxon>
        <taxon>Vertebrata</taxon>
        <taxon>Euteleostomi</taxon>
        <taxon>Actinopterygii</taxon>
        <taxon>Neopterygii</taxon>
        <taxon>Teleostei</taxon>
        <taxon>Neoteleostei</taxon>
        <taxon>Acanthomorphata</taxon>
        <taxon>Eupercaria</taxon>
        <taxon>Perciformes</taxon>
        <taxon>Cottioidei</taxon>
        <taxon>Gasterosteales</taxon>
        <taxon>Gasterosteidae</taxon>
        <taxon>Gasterosteus</taxon>
    </lineage>
</organism>
<keyword evidence="5" id="KW-0677">Repeat</keyword>
<proteinExistence type="inferred from homology"/>
<evidence type="ECO:0000256" key="8">
    <source>
        <dbReference type="ARBA" id="ARBA00023136"/>
    </source>
</evidence>
<dbReference type="SUPFAM" id="SSF103506">
    <property type="entry name" value="Mitochondrial carrier"/>
    <property type="match status" value="1"/>
</dbReference>
<dbReference type="Proteomes" id="UP000007635">
    <property type="component" value="Chromosome VII"/>
</dbReference>
<evidence type="ECO:0000313" key="12">
    <source>
        <dbReference type="Ensembl" id="ENSGACP00000054629.1"/>
    </source>
</evidence>
<dbReference type="Ensembl" id="ENSGACT00000047567.1">
    <property type="protein sequence ID" value="ENSGACP00000054629.1"/>
    <property type="gene ID" value="ENSGACG00000020400.2"/>
</dbReference>
<keyword evidence="7" id="KW-0496">Mitochondrion</keyword>
<evidence type="ECO:0000256" key="5">
    <source>
        <dbReference type="ARBA" id="ARBA00022737"/>
    </source>
</evidence>
<feature type="repeat" description="Solcar" evidence="9">
    <location>
        <begin position="104"/>
        <end position="197"/>
    </location>
</feature>
<comment type="similarity">
    <text evidence="2 10">Belongs to the mitochondrial carrier (TC 2.A.29) family.</text>
</comment>